<gene>
    <name evidence="2" type="ORF">PSSU_0853</name>
</gene>
<dbReference type="Proteomes" id="UP000216454">
    <property type="component" value="Unassembled WGS sequence"/>
</dbReference>
<comment type="caution">
    <text evidence="2">The sequence shown here is derived from an EMBL/GenBank/DDBJ whole genome shotgun (WGS) entry which is preliminary data.</text>
</comment>
<dbReference type="EMBL" id="MWWQ01000006">
    <property type="protein sequence ID" value="OZG52070.1"/>
    <property type="molecule type" value="Genomic_DNA"/>
</dbReference>
<dbReference type="AlphaFoldDB" id="A0A261EYX7"/>
<keyword evidence="3" id="KW-1185">Reference proteome</keyword>
<reference evidence="2 3" key="1">
    <citation type="journal article" date="2017" name="BMC Genomics">
        <title>Comparative genomic and phylogenomic analyses of the Bifidobacteriaceae family.</title>
        <authorList>
            <person name="Lugli G.A."/>
            <person name="Milani C."/>
            <person name="Turroni F."/>
            <person name="Duranti S."/>
            <person name="Mancabelli L."/>
            <person name="Mangifesta M."/>
            <person name="Ferrario C."/>
            <person name="Modesto M."/>
            <person name="Mattarelli P."/>
            <person name="Jiri K."/>
            <person name="van Sinderen D."/>
            <person name="Ventura M."/>
        </authorList>
    </citation>
    <scope>NUCLEOTIDE SEQUENCE [LARGE SCALE GENOMIC DNA]</scope>
    <source>
        <strain evidence="2 3">DSM 24744</strain>
    </source>
</reference>
<name>A0A261EYX7_9BIFI</name>
<accession>A0A261EYX7</accession>
<organism evidence="2 3">
    <name type="scientific">Pseudoscardovia suis</name>
    <dbReference type="NCBI Taxonomy" id="987063"/>
    <lineage>
        <taxon>Bacteria</taxon>
        <taxon>Bacillati</taxon>
        <taxon>Actinomycetota</taxon>
        <taxon>Actinomycetes</taxon>
        <taxon>Bifidobacteriales</taxon>
        <taxon>Bifidobacteriaceae</taxon>
        <taxon>Pseudoscardovia</taxon>
    </lineage>
</organism>
<proteinExistence type="predicted"/>
<evidence type="ECO:0000256" key="1">
    <source>
        <dbReference type="SAM" id="MobiDB-lite"/>
    </source>
</evidence>
<sequence length="49" mass="5288">MKTNPLTSVFGDTCPNPAVTLPLPMPPPNPHPLPTTHRRVSCGTPRMLV</sequence>
<feature type="region of interest" description="Disordered" evidence="1">
    <location>
        <begin position="24"/>
        <end position="49"/>
    </location>
</feature>
<evidence type="ECO:0000313" key="2">
    <source>
        <dbReference type="EMBL" id="OZG52070.1"/>
    </source>
</evidence>
<feature type="compositionally biased region" description="Pro residues" evidence="1">
    <location>
        <begin position="24"/>
        <end position="33"/>
    </location>
</feature>
<evidence type="ECO:0000313" key="3">
    <source>
        <dbReference type="Proteomes" id="UP000216454"/>
    </source>
</evidence>
<protein>
    <submittedName>
        <fullName evidence="2">Uncharacterized protein</fullName>
    </submittedName>
</protein>